<name>A0A498QYW4_9MYCO</name>
<dbReference type="AlphaFoldDB" id="A0A498QYW4"/>
<dbReference type="RefSeq" id="WP_174719705.1">
    <property type="nucleotide sequence ID" value="NZ_UPHU01000001.1"/>
</dbReference>
<evidence type="ECO:0000313" key="1">
    <source>
        <dbReference type="EMBL" id="VBA53488.1"/>
    </source>
</evidence>
<organism evidence="1 2">
    <name type="scientific">Mycobacterium pseudokansasii</name>
    <dbReference type="NCBI Taxonomy" id="2341080"/>
    <lineage>
        <taxon>Bacteria</taxon>
        <taxon>Bacillati</taxon>
        <taxon>Actinomycetota</taxon>
        <taxon>Actinomycetes</taxon>
        <taxon>Mycobacteriales</taxon>
        <taxon>Mycobacteriaceae</taxon>
        <taxon>Mycobacterium</taxon>
    </lineage>
</organism>
<dbReference type="Proteomes" id="UP000268285">
    <property type="component" value="Unassembled WGS sequence"/>
</dbReference>
<reference evidence="1 2" key="1">
    <citation type="submission" date="2018-09" db="EMBL/GenBank/DDBJ databases">
        <authorList>
            <person name="Tagini F."/>
        </authorList>
    </citation>
    <scope>NUCLEOTIDE SEQUENCE [LARGE SCALE GENOMIC DNA]</scope>
    <source>
        <strain evidence="1 2">MK142</strain>
    </source>
</reference>
<gene>
    <name evidence="1" type="ORF">LAUMK142_04087</name>
</gene>
<evidence type="ECO:0000313" key="2">
    <source>
        <dbReference type="Proteomes" id="UP000268285"/>
    </source>
</evidence>
<protein>
    <submittedName>
        <fullName evidence="1">Uncharacterized protein</fullName>
    </submittedName>
</protein>
<sequence>MYDALVYFARQWVSRTGRHRLGVANLYERARWELAITTDDRDDKLSNNHRAFYARLIMAQEPDLDGLLVLRPSEADEWIEKRNMDTHIIALCKENTYRWELKRVSKTEILLSNKRCAIRFPFTYEGTLKVKEAAGGQRIKIEPLLKQWIRAETVRLHQGESA</sequence>
<dbReference type="EMBL" id="UPHU01000001">
    <property type="protein sequence ID" value="VBA53488.1"/>
    <property type="molecule type" value="Genomic_DNA"/>
</dbReference>
<keyword evidence="2" id="KW-1185">Reference proteome</keyword>
<proteinExistence type="predicted"/>
<accession>A0A498QYW4</accession>